<accession>W5TGB9</accession>
<gene>
    <name evidence="5" type="ORF">NONO_c35780</name>
</gene>
<dbReference type="SUPFAM" id="SSF52777">
    <property type="entry name" value="CoA-dependent acyltransferases"/>
    <property type="match status" value="4"/>
</dbReference>
<evidence type="ECO:0000313" key="5">
    <source>
        <dbReference type="EMBL" id="AHH18365.1"/>
    </source>
</evidence>
<dbReference type="Gene3D" id="2.30.38.10">
    <property type="entry name" value="Luciferase, Domain 3"/>
    <property type="match status" value="1"/>
</dbReference>
<dbReference type="PANTHER" id="PTHR45527">
    <property type="entry name" value="NONRIBOSOMAL PEPTIDE SYNTHETASE"/>
    <property type="match status" value="1"/>
</dbReference>
<dbReference type="KEGG" id="nno:NONO_c35780"/>
<dbReference type="InterPro" id="IPR006162">
    <property type="entry name" value="Ppantetheine_attach_site"/>
</dbReference>
<dbReference type="InterPro" id="IPR020845">
    <property type="entry name" value="AMP-binding_CS"/>
</dbReference>
<organism evidence="5 6">
    <name type="scientific">Nocardia nova SH22a</name>
    <dbReference type="NCBI Taxonomy" id="1415166"/>
    <lineage>
        <taxon>Bacteria</taxon>
        <taxon>Bacillati</taxon>
        <taxon>Actinomycetota</taxon>
        <taxon>Actinomycetes</taxon>
        <taxon>Mycobacteriales</taxon>
        <taxon>Nocardiaceae</taxon>
        <taxon>Nocardia</taxon>
    </lineage>
</organism>
<evidence type="ECO:0000256" key="1">
    <source>
        <dbReference type="ARBA" id="ARBA00001957"/>
    </source>
</evidence>
<dbReference type="Gene3D" id="3.40.50.980">
    <property type="match status" value="2"/>
</dbReference>
<dbReference type="InterPro" id="IPR000873">
    <property type="entry name" value="AMP-dep_synth/lig_dom"/>
</dbReference>
<dbReference type="GO" id="GO:0031177">
    <property type="term" value="F:phosphopantetheine binding"/>
    <property type="evidence" value="ECO:0007669"/>
    <property type="project" value="TreeGrafter"/>
</dbReference>
<dbReference type="InterPro" id="IPR045851">
    <property type="entry name" value="AMP-bd_C_sf"/>
</dbReference>
<evidence type="ECO:0000256" key="3">
    <source>
        <dbReference type="ARBA" id="ARBA00022553"/>
    </source>
</evidence>
<dbReference type="InterPro" id="IPR036736">
    <property type="entry name" value="ACP-like_sf"/>
</dbReference>
<dbReference type="SUPFAM" id="SSF47336">
    <property type="entry name" value="ACP-like"/>
    <property type="match status" value="1"/>
</dbReference>
<dbReference type="Gene3D" id="3.30.559.10">
    <property type="entry name" value="Chloramphenicol acetyltransferase-like domain"/>
    <property type="match status" value="2"/>
</dbReference>
<proteinExistence type="predicted"/>
<dbReference type="eggNOG" id="COG1020">
    <property type="taxonomic scope" value="Bacteria"/>
</dbReference>
<protein>
    <submittedName>
        <fullName evidence="5">Non-ribosomal peptide synthetase</fullName>
    </submittedName>
</protein>
<dbReference type="Pfam" id="PF00550">
    <property type="entry name" value="PP-binding"/>
    <property type="match status" value="1"/>
</dbReference>
<evidence type="ECO:0000256" key="2">
    <source>
        <dbReference type="ARBA" id="ARBA00022450"/>
    </source>
</evidence>
<sequence>MTSLHDRRMAMLHRRLVDSGLREHDARNPLEVTRTDGDSGPLAPLQHGIWYHQQFDPEDWNYNHAFLLVPRRPLDRIALSRAIDAAVRIHEVFVTRYPVDADGNAVQQIDRTLTARHDDIDIPAGFDAEQWAERTAHRRLTEPFDLARDHPLRITYLHHEQSERHAAEVAAVVMVLHHISADGMSVGALFETVAAGLASAAETDLGHQQVRYLDFARWQQGYLGKSGDPTPTARRQLAFWEQLLSPLAVQPAIPALPRGRHEPRSATDEQGCHIRYRLPESITEELAGYARQAGVTQNMLFTAAVGHAIAVATGAGTFALGTVIDLRGRPELRDVVGFFANTVAIVVDTTGNPTFADYAARIAVATAESLSHRDIPFDAVVRAANPTRAPGARNQLIRTVVSAASRIPEIELAGIPTVIREPSPVQAKFDLAFLLHDYRDSGPQAVSVTYDRTLIDTATARCLLDSAVAVLIQGLRRPDTRLADLRTYLSSVPEAAGSTVVRLLAAGSDVCDHHVIRLDTPADPDSVVQAALSALERFDVLRIAYAGGQLRIRTVPEAVAQTTASQAPEGVFRVSPHPAGVQVTVVRGLLDLPSRVALLNCLRTRLTDRDAVLPVRPSSFFDYARSTRTLAEEPRVLDDAGSWLDLYDSVDAANDRAAIGGRRHRTKVRHPLRAHTSLFTDHTARSLSAVYVAAAACELARSGRRGTALIEVEHSHRGGAALADRPYGPIRCRYPVAVDLSAATDGAAVIAELLRDNGSSAPVWPVCALSPDAEGVFDEVPEPDLRIRIDHIAGSGPAAEDCLEREELLGDLDVVIIVDSTAVVVADSSVLDAGQLRGIAESLDELLERAREDGLLARPADVEDLLALTDAEQRTLAEHHPDPADVLPLTPLQEGLLFHLLADTGTGRARTSTYTTQNILTLAGAVDIERMAAAVAELVAAAPNLAARLVSTGGRYVQVVPHDPRIEFRFADLTHAGRAHPSAEAVMVADQADGFDDRAALARVTVIRSAPDRHHLMLTAEHTVLDGWSIRLVLLGILRRYRGDHTAEIVASTGLRRYLEWLAGQDHRAALHGWLDLLRGIEGPTLLTESLASSEFIAAGESGEHTATLDAEDTTALAALAQSAGVSPATVLELAWALTLGALVNSRDVLFGTVVSGRPDELEGSDTVVGVLFNTVPHRVRVDPRATVLEQLTAMRATAVTRMRYPYVGLSEIHRATGERALFDTLFVVQNLPERPDAAGYQRPGDPPLTVTGDEIRDSTHYPVSVAVMPREHVLDVRLIHRDVSAELAQTCLAQFTHVCRALTADCDRPVHRIGSTGPIFGADTGDCPVIPAAADDPGLCEVTSLLAATVERLPDEVALVVSGQSWTFREIWSQTCRFALLLRDVGIGPEDHVALALPRDHRMVSAIFGCLLAGAAYVPIDPDYPAERVTVMLDDARPRALIVSGGTRHVIGDPATLADGCLLLDLDDPAPGIGTESAEIPAPTRDLALNRLAYLMYTSGSTGKPKGVAVQVAGLSNMYANHAETVFTHFPPPERGGRRARISLTTTFSFDACWEQLLWLVAGHEVHIIDTDLRADAGALLDYYDTAGIDGFDSTPTFGEALIESGLLTRARPRGDEGIGVSFISLGGEAVNQGLWDRVRSAPGLHAYNFYGPTECTINALGAYFADHETPVIGRPLRGTAAFVLDRNLKPTPPGVVGELYLTGHGLSRGYHGMSALTAQRYIACPFGGEGTRMYRTGDLVRRRGDGIVEFVGRADEQVKVRGFRIELGDVVAALRRCEGVARAEVFADTVPAGGTALVGYLVATTPADPPDIGEIRTAMQRLVPEHMIPGYLVWVGDIPSTLSGKVDRTRLPDIGALLGSRTGRAPEDDRSQRVCAAYAEVLGVDTVYLDDDFFELGGHSLLVVELVAKLEAAGLTTTVRTVYNSGTPARLLDGSAADYSLAPVAELRPGVRTTVCCLPPAGGIGWSYYGALPFIASDVGVVVAQDPGLAAGGERLSALDELVEHYTRVVLGISPQPCVLLGWSFGGQLAHLVSQRLEHRHGLRTDVILLDSGGPLGGPPDRHLQVVADEAEVIAEAERFVASLVTNGLLDKRDRAATDAVFETYLRNSRTMDAAETADSLPAPTGRALLVSATADKPGHVVLDRNRQWDKALGELEIIEADLGHLEICTARGWQLIGERIGAFIEAARDAGAGA</sequence>
<dbReference type="PROSITE" id="PS00455">
    <property type="entry name" value="AMP_BINDING"/>
    <property type="match status" value="1"/>
</dbReference>
<dbReference type="GO" id="GO:0044550">
    <property type="term" value="P:secondary metabolite biosynthetic process"/>
    <property type="evidence" value="ECO:0007669"/>
    <property type="project" value="TreeGrafter"/>
</dbReference>
<feature type="domain" description="Carrier" evidence="4">
    <location>
        <begin position="1867"/>
        <end position="1941"/>
    </location>
</feature>
<dbReference type="HOGENOM" id="CLU_000022_0_4_11"/>
<dbReference type="UniPathway" id="UPA00011"/>
<comment type="cofactor">
    <cofactor evidence="1">
        <name>pantetheine 4'-phosphate</name>
        <dbReference type="ChEBI" id="CHEBI:47942"/>
    </cofactor>
</comment>
<dbReference type="GO" id="GO:0003824">
    <property type="term" value="F:catalytic activity"/>
    <property type="evidence" value="ECO:0007669"/>
    <property type="project" value="InterPro"/>
</dbReference>
<evidence type="ECO:0000313" key="6">
    <source>
        <dbReference type="Proteomes" id="UP000019150"/>
    </source>
</evidence>
<dbReference type="SUPFAM" id="SSF56801">
    <property type="entry name" value="Acetyl-CoA synthetase-like"/>
    <property type="match status" value="1"/>
</dbReference>
<dbReference type="SUPFAM" id="SSF53474">
    <property type="entry name" value="alpha/beta-Hydrolases"/>
    <property type="match status" value="1"/>
</dbReference>
<name>W5TGB9_9NOCA</name>
<keyword evidence="6" id="KW-1185">Reference proteome</keyword>
<dbReference type="InterPro" id="IPR029058">
    <property type="entry name" value="AB_hydrolase_fold"/>
</dbReference>
<dbReference type="Pfam" id="PF00975">
    <property type="entry name" value="Thioesterase"/>
    <property type="match status" value="1"/>
</dbReference>
<dbReference type="InterPro" id="IPR009081">
    <property type="entry name" value="PP-bd_ACP"/>
</dbReference>
<dbReference type="Gene3D" id="3.30.559.30">
    <property type="entry name" value="Nonribosomal peptide synthetase, condensation domain"/>
    <property type="match status" value="2"/>
</dbReference>
<reference evidence="5 6" key="1">
    <citation type="journal article" date="2014" name="Appl. Environ. Microbiol.">
        <title>Insights into the Microbial Degradation of Rubber and Gutta-Percha by Analysis of the Complete Genome of Nocardia nova SH22a.</title>
        <authorList>
            <person name="Luo Q."/>
            <person name="Hiessl S."/>
            <person name="Poehlein A."/>
            <person name="Daniel R."/>
            <person name="Steinbuchel A."/>
        </authorList>
    </citation>
    <scope>NUCLEOTIDE SEQUENCE [LARGE SCALE GENOMIC DNA]</scope>
    <source>
        <strain evidence="5">SH22a</strain>
    </source>
</reference>
<keyword evidence="3" id="KW-0597">Phosphoprotein</keyword>
<dbReference type="OrthoDB" id="2472181at2"/>
<dbReference type="Gene3D" id="3.30.300.30">
    <property type="match status" value="1"/>
</dbReference>
<keyword evidence="2" id="KW-0596">Phosphopantetheine</keyword>
<dbReference type="InterPro" id="IPR001031">
    <property type="entry name" value="Thioesterase"/>
</dbReference>
<dbReference type="Proteomes" id="UP000019150">
    <property type="component" value="Chromosome"/>
</dbReference>
<dbReference type="PATRIC" id="fig|1415166.3.peg.3671"/>
<dbReference type="InterPro" id="IPR023213">
    <property type="entry name" value="CAT-like_dom_sf"/>
</dbReference>
<dbReference type="GO" id="GO:0005737">
    <property type="term" value="C:cytoplasm"/>
    <property type="evidence" value="ECO:0007669"/>
    <property type="project" value="TreeGrafter"/>
</dbReference>
<dbReference type="InterPro" id="IPR001242">
    <property type="entry name" value="Condensation_dom"/>
</dbReference>
<dbReference type="InterPro" id="IPR010071">
    <property type="entry name" value="AA_adenyl_dom"/>
</dbReference>
<dbReference type="STRING" id="1415166.NONO_c35780"/>
<dbReference type="CDD" id="cd05930">
    <property type="entry name" value="A_NRPS"/>
    <property type="match status" value="1"/>
</dbReference>
<dbReference type="RefSeq" id="WP_025349805.1">
    <property type="nucleotide sequence ID" value="NZ_CP006850.1"/>
</dbReference>
<dbReference type="NCBIfam" id="TIGR01733">
    <property type="entry name" value="AA-adenyl-dom"/>
    <property type="match status" value="1"/>
</dbReference>
<dbReference type="EMBL" id="CP006850">
    <property type="protein sequence ID" value="AHH18365.1"/>
    <property type="molecule type" value="Genomic_DNA"/>
</dbReference>
<dbReference type="GO" id="GO:0008610">
    <property type="term" value="P:lipid biosynthetic process"/>
    <property type="evidence" value="ECO:0007669"/>
    <property type="project" value="UniProtKB-ARBA"/>
</dbReference>
<dbReference type="GO" id="GO:0043041">
    <property type="term" value="P:amino acid activation for nonribosomal peptide biosynthetic process"/>
    <property type="evidence" value="ECO:0007669"/>
    <property type="project" value="TreeGrafter"/>
</dbReference>
<dbReference type="Pfam" id="PF00668">
    <property type="entry name" value="Condensation"/>
    <property type="match status" value="2"/>
</dbReference>
<dbReference type="Pfam" id="PF00501">
    <property type="entry name" value="AMP-binding"/>
    <property type="match status" value="1"/>
</dbReference>
<dbReference type="PROSITE" id="PS50075">
    <property type="entry name" value="CARRIER"/>
    <property type="match status" value="1"/>
</dbReference>
<dbReference type="Gene3D" id="3.40.50.1820">
    <property type="entry name" value="alpha/beta hydrolase"/>
    <property type="match status" value="1"/>
</dbReference>
<evidence type="ECO:0000259" key="4">
    <source>
        <dbReference type="PROSITE" id="PS50075"/>
    </source>
</evidence>
<dbReference type="PROSITE" id="PS00012">
    <property type="entry name" value="PHOSPHOPANTETHEINE"/>
    <property type="match status" value="1"/>
</dbReference>
<dbReference type="PANTHER" id="PTHR45527:SF1">
    <property type="entry name" value="FATTY ACID SYNTHASE"/>
    <property type="match status" value="1"/>
</dbReference>